<feature type="region of interest" description="Disordered" evidence="1">
    <location>
        <begin position="1"/>
        <end position="20"/>
    </location>
</feature>
<comment type="caution">
    <text evidence="2">The sequence shown here is derived from an EMBL/GenBank/DDBJ whole genome shotgun (WGS) entry which is preliminary data.</text>
</comment>
<reference evidence="2 3" key="1">
    <citation type="submission" date="2006-04" db="EMBL/GenBank/DDBJ databases">
        <authorList>
            <person name="Nierman W.C."/>
        </authorList>
    </citation>
    <scope>NUCLEOTIDE SEQUENCE [LARGE SCALE GENOMIC DNA]</scope>
    <source>
        <strain evidence="2 3">DW4/3-1</strain>
    </source>
</reference>
<evidence type="ECO:0000313" key="2">
    <source>
        <dbReference type="EMBL" id="EAU65256.1"/>
    </source>
</evidence>
<name>Q08XQ3_STIAD</name>
<protein>
    <submittedName>
        <fullName evidence="2">Uncharacterized protein</fullName>
    </submittedName>
</protein>
<dbReference type="AlphaFoldDB" id="Q08XQ3"/>
<dbReference type="EMBL" id="AAMD01000088">
    <property type="protein sequence ID" value="EAU65256.1"/>
    <property type="molecule type" value="Genomic_DNA"/>
</dbReference>
<gene>
    <name evidence="2" type="ORF">STIAU_5749</name>
</gene>
<evidence type="ECO:0000313" key="3">
    <source>
        <dbReference type="Proteomes" id="UP000032702"/>
    </source>
</evidence>
<accession>Q08XQ3</accession>
<proteinExistence type="predicted"/>
<sequence>MVPQAAWAQSPFTAEQMRKA</sequence>
<evidence type="ECO:0000256" key="1">
    <source>
        <dbReference type="SAM" id="MobiDB-lite"/>
    </source>
</evidence>
<feature type="non-terminal residue" evidence="2">
    <location>
        <position position="20"/>
    </location>
</feature>
<organism evidence="2 3">
    <name type="scientific">Stigmatella aurantiaca (strain DW4/3-1)</name>
    <dbReference type="NCBI Taxonomy" id="378806"/>
    <lineage>
        <taxon>Bacteria</taxon>
        <taxon>Pseudomonadati</taxon>
        <taxon>Myxococcota</taxon>
        <taxon>Myxococcia</taxon>
        <taxon>Myxococcales</taxon>
        <taxon>Cystobacterineae</taxon>
        <taxon>Archangiaceae</taxon>
        <taxon>Stigmatella</taxon>
    </lineage>
</organism>
<dbReference type="Proteomes" id="UP000032702">
    <property type="component" value="Unassembled WGS sequence"/>
</dbReference>